<dbReference type="InterPro" id="IPR012675">
    <property type="entry name" value="Beta-grasp_dom_sf"/>
</dbReference>
<evidence type="ECO:0000313" key="2">
    <source>
        <dbReference type="Proteomes" id="UP000247465"/>
    </source>
</evidence>
<dbReference type="Gene3D" id="3.10.20.30">
    <property type="match status" value="1"/>
</dbReference>
<evidence type="ECO:0000313" key="1">
    <source>
        <dbReference type="EMBL" id="AWT59014.1"/>
    </source>
</evidence>
<accession>A0A2Z4AG24</accession>
<dbReference type="Proteomes" id="UP000247465">
    <property type="component" value="Chromosome"/>
</dbReference>
<dbReference type="Pfam" id="PF02597">
    <property type="entry name" value="ThiS"/>
    <property type="match status" value="1"/>
</dbReference>
<dbReference type="InterPro" id="IPR052045">
    <property type="entry name" value="Sulfur_Carrier/Prot_Modifier"/>
</dbReference>
<dbReference type="SUPFAM" id="SSF54285">
    <property type="entry name" value="MoaD/ThiS"/>
    <property type="match status" value="1"/>
</dbReference>
<gene>
    <name evidence="1" type="ORF">DF168_00187</name>
</gene>
<dbReference type="InterPro" id="IPR003749">
    <property type="entry name" value="ThiS/MoaD-like"/>
</dbReference>
<dbReference type="InterPro" id="IPR016155">
    <property type="entry name" value="Mopterin_synth/thiamin_S_b"/>
</dbReference>
<organism evidence="1 2">
    <name type="scientific">Candidatus Moanibacter tarae</name>
    <dbReference type="NCBI Taxonomy" id="2200854"/>
    <lineage>
        <taxon>Bacteria</taxon>
        <taxon>Pseudomonadati</taxon>
        <taxon>Verrucomicrobiota</taxon>
        <taxon>Opitutia</taxon>
        <taxon>Puniceicoccales</taxon>
        <taxon>Puniceicoccales incertae sedis</taxon>
        <taxon>Candidatus Moanibacter</taxon>
    </lineage>
</organism>
<dbReference type="CDD" id="cd17040">
    <property type="entry name" value="Ubl_MoaD_like"/>
    <property type="match status" value="1"/>
</dbReference>
<evidence type="ECO:0008006" key="3">
    <source>
        <dbReference type="Google" id="ProtNLM"/>
    </source>
</evidence>
<dbReference type="EMBL" id="CP029803">
    <property type="protein sequence ID" value="AWT59014.1"/>
    <property type="molecule type" value="Genomic_DNA"/>
</dbReference>
<sequence length="87" mass="9611">MPRVFIPPLLQRFTSGEDFVEIEGSTVREVVQNLEVEYPGIRDRICQEDRINPGIAVAVDGQISNEGMRRKVGPDSELQFIPAIGGG</sequence>
<reference evidence="1 2" key="1">
    <citation type="submission" date="2018-06" db="EMBL/GenBank/DDBJ databases">
        <title>Draft Genome Sequence of a Novel Marine Bacterium Related to the Verrucomicrobia.</title>
        <authorList>
            <person name="Vosseberg J."/>
            <person name="Martijn J."/>
            <person name="Ettema T.J.G."/>
        </authorList>
    </citation>
    <scope>NUCLEOTIDE SEQUENCE [LARGE SCALE GENOMIC DNA]</scope>
    <source>
        <strain evidence="1">TARA_B100001123</strain>
    </source>
</reference>
<name>A0A2Z4AG24_9BACT</name>
<dbReference type="PANTHER" id="PTHR38031">
    <property type="entry name" value="SULFUR CARRIER PROTEIN SLR0821-RELATED"/>
    <property type="match status" value="1"/>
</dbReference>
<dbReference type="PANTHER" id="PTHR38031:SF1">
    <property type="entry name" value="SULFUR CARRIER PROTEIN CYSO"/>
    <property type="match status" value="1"/>
</dbReference>
<proteinExistence type="predicted"/>
<dbReference type="KEGG" id="mtar:DF168_00187"/>
<dbReference type="AlphaFoldDB" id="A0A2Z4AG24"/>
<protein>
    <recommendedName>
        <fullName evidence="3">Sulfur carrier protein CysO</fullName>
    </recommendedName>
</protein>